<dbReference type="SUPFAM" id="SSF56300">
    <property type="entry name" value="Metallo-dependent phosphatases"/>
    <property type="match status" value="1"/>
</dbReference>
<accession>A0AAV7K8M8</accession>
<dbReference type="PROSITE" id="PS00125">
    <property type="entry name" value="SER_THR_PHOSPHATASE"/>
    <property type="match status" value="1"/>
</dbReference>
<comment type="catalytic activity">
    <reaction evidence="7 9">
        <text>O-phospho-L-threonyl-[protein] + H2O = L-threonyl-[protein] + phosphate</text>
        <dbReference type="Rhea" id="RHEA:47004"/>
        <dbReference type="Rhea" id="RHEA-COMP:11060"/>
        <dbReference type="Rhea" id="RHEA-COMP:11605"/>
        <dbReference type="ChEBI" id="CHEBI:15377"/>
        <dbReference type="ChEBI" id="CHEBI:30013"/>
        <dbReference type="ChEBI" id="CHEBI:43474"/>
        <dbReference type="ChEBI" id="CHEBI:61977"/>
        <dbReference type="EC" id="3.1.3.16"/>
    </reaction>
</comment>
<dbReference type="EMBL" id="JAKMXF010000111">
    <property type="protein sequence ID" value="KAI6657711.1"/>
    <property type="molecule type" value="Genomic_DNA"/>
</dbReference>
<evidence type="ECO:0000256" key="7">
    <source>
        <dbReference type="ARBA" id="ARBA00048336"/>
    </source>
</evidence>
<reference evidence="11 12" key="1">
    <citation type="journal article" date="2023" name="BMC Biol.">
        <title>The compact genome of the sponge Oopsacas minuta (Hexactinellida) is lacking key metazoan core genes.</title>
        <authorList>
            <person name="Santini S."/>
            <person name="Schenkelaars Q."/>
            <person name="Jourda C."/>
            <person name="Duchesne M."/>
            <person name="Belahbib H."/>
            <person name="Rocher C."/>
            <person name="Selva M."/>
            <person name="Riesgo A."/>
            <person name="Vervoort M."/>
            <person name="Leys S.P."/>
            <person name="Kodjabachian L."/>
            <person name="Le Bivic A."/>
            <person name="Borchiellini C."/>
            <person name="Claverie J.M."/>
            <person name="Renard E."/>
        </authorList>
    </citation>
    <scope>NUCLEOTIDE SEQUENCE [LARGE SCALE GENOMIC DNA]</scope>
    <source>
        <strain evidence="11">SPO-2</strain>
    </source>
</reference>
<dbReference type="Pfam" id="PF16891">
    <property type="entry name" value="STPPase_N"/>
    <property type="match status" value="1"/>
</dbReference>
<dbReference type="FunFam" id="3.60.21.10:FF:000026">
    <property type="entry name" value="Serine/threonine-protein phosphatase"/>
    <property type="match status" value="1"/>
</dbReference>
<comment type="caution">
    <text evidence="11">The sequence shown here is derived from an EMBL/GenBank/DDBJ whole genome shotgun (WGS) entry which is preliminary data.</text>
</comment>
<protein>
    <recommendedName>
        <fullName evidence="9">Serine/threonine-protein phosphatase</fullName>
        <ecNumber evidence="9">3.1.3.16</ecNumber>
    </recommendedName>
</protein>
<dbReference type="SMART" id="SM00156">
    <property type="entry name" value="PP2Ac"/>
    <property type="match status" value="1"/>
</dbReference>
<dbReference type="GO" id="GO:0018991">
    <property type="term" value="P:egg-laying behavior"/>
    <property type="evidence" value="ECO:0007669"/>
    <property type="project" value="UniProtKB-ARBA"/>
</dbReference>
<dbReference type="GO" id="GO:0031272">
    <property type="term" value="P:regulation of pseudopodium assembly"/>
    <property type="evidence" value="ECO:0007669"/>
    <property type="project" value="UniProtKB-ARBA"/>
</dbReference>
<dbReference type="InterPro" id="IPR050341">
    <property type="entry name" value="PP1_catalytic_subunit"/>
</dbReference>
<dbReference type="Pfam" id="PF00149">
    <property type="entry name" value="Metallophos"/>
    <property type="match status" value="1"/>
</dbReference>
<comment type="catalytic activity">
    <reaction evidence="6">
        <text>O-phospho-L-seryl-[protein] + H2O = L-seryl-[protein] + phosphate</text>
        <dbReference type="Rhea" id="RHEA:20629"/>
        <dbReference type="Rhea" id="RHEA-COMP:9863"/>
        <dbReference type="Rhea" id="RHEA-COMP:11604"/>
        <dbReference type="ChEBI" id="CHEBI:15377"/>
        <dbReference type="ChEBI" id="CHEBI:29999"/>
        <dbReference type="ChEBI" id="CHEBI:43474"/>
        <dbReference type="ChEBI" id="CHEBI:83421"/>
        <dbReference type="EC" id="3.1.3.16"/>
    </reaction>
</comment>
<dbReference type="PRINTS" id="PR00114">
    <property type="entry name" value="STPHPHTASE"/>
</dbReference>
<dbReference type="GO" id="GO:0031143">
    <property type="term" value="C:pseudopodium"/>
    <property type="evidence" value="ECO:0007669"/>
    <property type="project" value="UniProtKB-ARBA"/>
</dbReference>
<evidence type="ECO:0000256" key="5">
    <source>
        <dbReference type="ARBA" id="ARBA00023211"/>
    </source>
</evidence>
<dbReference type="GO" id="GO:0046872">
    <property type="term" value="F:metal ion binding"/>
    <property type="evidence" value="ECO:0007669"/>
    <property type="project" value="UniProtKB-KW"/>
</dbReference>
<evidence type="ECO:0000256" key="9">
    <source>
        <dbReference type="RuleBase" id="RU004273"/>
    </source>
</evidence>
<dbReference type="InterPro" id="IPR029052">
    <property type="entry name" value="Metallo-depent_PP-like"/>
</dbReference>
<evidence type="ECO:0000313" key="12">
    <source>
        <dbReference type="Proteomes" id="UP001165289"/>
    </source>
</evidence>
<keyword evidence="3 9" id="KW-0378">Hydrolase</keyword>
<dbReference type="Gene3D" id="3.60.21.10">
    <property type="match status" value="1"/>
</dbReference>
<dbReference type="PANTHER" id="PTHR11668:SF513">
    <property type="entry name" value="SERINE_THREONINE-PROTEIN PHOSPHATASE"/>
    <property type="match status" value="1"/>
</dbReference>
<dbReference type="GO" id="GO:0007060">
    <property type="term" value="P:male meiosis chromosome segregation"/>
    <property type="evidence" value="ECO:0007669"/>
    <property type="project" value="UniProtKB-ARBA"/>
</dbReference>
<feature type="domain" description="Serine/threonine specific protein phosphatases" evidence="10">
    <location>
        <begin position="122"/>
        <end position="127"/>
    </location>
</feature>
<comment type="function">
    <text evidence="8">Probable phosphatase which plays a redundant role with gsp-4 in spermatogenesis by regulating sister chromatid segregation during meiosis. In addition, involved in sperm motility by controlling the dynamic disassembly of major sperm proteins (MSP) in the spermatozoan pseudopodium.</text>
</comment>
<proteinExistence type="inferred from homology"/>
<gene>
    <name evidence="11" type="ORF">LOD99_456</name>
</gene>
<organism evidence="11 12">
    <name type="scientific">Oopsacas minuta</name>
    <dbReference type="NCBI Taxonomy" id="111878"/>
    <lineage>
        <taxon>Eukaryota</taxon>
        <taxon>Metazoa</taxon>
        <taxon>Porifera</taxon>
        <taxon>Hexactinellida</taxon>
        <taxon>Hexasterophora</taxon>
        <taxon>Lyssacinosida</taxon>
        <taxon>Leucopsacidae</taxon>
        <taxon>Oopsacas</taxon>
    </lineage>
</organism>
<keyword evidence="2" id="KW-0479">Metal-binding</keyword>
<keyword evidence="12" id="KW-1185">Reference proteome</keyword>
<dbReference type="GO" id="GO:0004722">
    <property type="term" value="F:protein serine/threonine phosphatase activity"/>
    <property type="evidence" value="ECO:0007669"/>
    <property type="project" value="UniProtKB-EC"/>
</dbReference>
<dbReference type="AlphaFoldDB" id="A0AAV7K8M8"/>
<dbReference type="PANTHER" id="PTHR11668">
    <property type="entry name" value="SERINE/THREONINE PROTEIN PHOSPHATASE"/>
    <property type="match status" value="1"/>
</dbReference>
<dbReference type="InterPro" id="IPR004843">
    <property type="entry name" value="Calcineurin-like_PHP"/>
</dbReference>
<evidence type="ECO:0000256" key="6">
    <source>
        <dbReference type="ARBA" id="ARBA00047761"/>
    </source>
</evidence>
<dbReference type="GO" id="GO:0097723">
    <property type="term" value="P:amoeboid sperm motility"/>
    <property type="evidence" value="ECO:0007669"/>
    <property type="project" value="UniProtKB-ARBA"/>
</dbReference>
<comment type="similarity">
    <text evidence="1 9">Belongs to the PPP phosphatase family.</text>
</comment>
<evidence type="ECO:0000256" key="2">
    <source>
        <dbReference type="ARBA" id="ARBA00022723"/>
    </source>
</evidence>
<evidence type="ECO:0000259" key="10">
    <source>
        <dbReference type="PROSITE" id="PS00125"/>
    </source>
</evidence>
<dbReference type="EC" id="3.1.3.16" evidence="9"/>
<keyword evidence="4" id="KW-0904">Protein phosphatase</keyword>
<evidence type="ECO:0000256" key="1">
    <source>
        <dbReference type="ARBA" id="ARBA00008294"/>
    </source>
</evidence>
<dbReference type="Proteomes" id="UP001165289">
    <property type="component" value="Unassembled WGS sequence"/>
</dbReference>
<dbReference type="InterPro" id="IPR031675">
    <property type="entry name" value="STPPase_N"/>
</dbReference>
<name>A0AAV7K8M8_9METZ</name>
<dbReference type="GO" id="GO:0005634">
    <property type="term" value="C:nucleus"/>
    <property type="evidence" value="ECO:0007669"/>
    <property type="project" value="TreeGrafter"/>
</dbReference>
<dbReference type="InterPro" id="IPR006186">
    <property type="entry name" value="Ser/Thr-sp_prot-phosphatase"/>
</dbReference>
<keyword evidence="5" id="KW-0464">Manganese</keyword>
<evidence type="ECO:0000256" key="3">
    <source>
        <dbReference type="ARBA" id="ARBA00022801"/>
    </source>
</evidence>
<evidence type="ECO:0000313" key="11">
    <source>
        <dbReference type="EMBL" id="KAI6657711.1"/>
    </source>
</evidence>
<evidence type="ECO:0000256" key="4">
    <source>
        <dbReference type="ARBA" id="ARBA00022912"/>
    </source>
</evidence>
<evidence type="ECO:0000256" key="8">
    <source>
        <dbReference type="ARBA" id="ARBA00054219"/>
    </source>
</evidence>
<dbReference type="GO" id="GO:0005737">
    <property type="term" value="C:cytoplasm"/>
    <property type="evidence" value="ECO:0007669"/>
    <property type="project" value="TreeGrafter"/>
</dbReference>
<sequence>MDAENGERLDVQNIIDQLLEFKSAPDQQIELSLPDIRKLCLLSRELFLTQPMLLELALPLVIVGDIHGQFESLLAFFDKCGYPPNTNYLFLGDYVDRGKFSLETICLLLSYKSLYPENIFLLRGNHECGSISKIYGFYDECKRRYNIKLWKTFCDVFDCLPISAIVGDTVLCMHGGLSPELHSLDQIRAIERPLDIPESGFICDLLWSDPDEDITGWGENDRGVSYTFGGDVVTEFLEKMGVSLICRAHQVVEDGYAFFQRRKMVTLFSAPNYCNLFDNAGGVMSVTENLTCSFSIIPPKKTTVISTKPDNQKKRKK</sequence>